<keyword evidence="1" id="KW-1133">Transmembrane helix</keyword>
<keyword evidence="1" id="KW-0472">Membrane</keyword>
<dbReference type="Gene3D" id="1.10.390.30">
    <property type="entry name" value="Peptidase M60, enhancin-like domain 3"/>
    <property type="match status" value="1"/>
</dbReference>
<evidence type="ECO:0000256" key="1">
    <source>
        <dbReference type="SAM" id="Phobius"/>
    </source>
</evidence>
<evidence type="ECO:0008006" key="3">
    <source>
        <dbReference type="Google" id="ProtNLM"/>
    </source>
</evidence>
<gene>
    <name evidence="2" type="ORF">LCGC14_0214780</name>
</gene>
<dbReference type="EMBL" id="LAZR01000100">
    <property type="protein sequence ID" value="KKN91804.1"/>
    <property type="molecule type" value="Genomic_DNA"/>
</dbReference>
<name>A0A0F9UJI7_9ZZZZ</name>
<evidence type="ECO:0000313" key="2">
    <source>
        <dbReference type="EMBL" id="KKN91804.1"/>
    </source>
</evidence>
<feature type="transmembrane region" description="Helical" evidence="1">
    <location>
        <begin position="12"/>
        <end position="34"/>
    </location>
</feature>
<comment type="caution">
    <text evidence="2">The sequence shown here is derived from an EMBL/GenBank/DDBJ whole genome shotgun (WGS) entry which is preliminary data.</text>
</comment>
<sequence length="1020" mass="110304">MEKSRFHNQGQLLIGIIFVIVVAGLITGGLYFYLAKQMSEPIEPPEPIKCLDHNDCKENEVCDSNTCQIIICDYCKYVENRQCKNYECCSDVDCDDKNSETIDKCLNPLTKDSKCEYEVIQRCDDNTIYSECSSIKPIYCENGNLIDKCSSCGCPAGQQCQADESCVTPTFSVSLSVDPSSGNAPLDIELTAQVSGIDTGPANYIFYCDRSDAGTDVMPGYNNRIDYVFTSSYTDVCNYPSEGTYTAKVIVERGGLTTEDRVTINVATLQCTSGSCCDTSTNTFRPSTYQCQNNVNVEYGCPWGSDLGDDVGIKYQDRYCSGISANCDGSLQWDDWSVYDDCTSNEACSEGVCTALICADGTSYNQCSTNQPLYCQNGILINNCSTCGCSSGQQCQADESCITPAFSLSVGPNSGTVTEGDSISTTVTVDSMGGFAQTVDFSFDLPPGTTGSLSPTSCESPCSSTMTINAFADGIPLEGTYDITVTGASGTLTKTAIYTLAIIHPFFFDLSVSSVAPTSVIQGNSVSVPIDITLISGTSESVGFSASAEPIMVDLTVDISFSPTSCNPTCSSTMTIMTSPDTPAGTFPITVTALTRTVTYNLTVTEATLSLVANPGFESGSGGMPTGWTINQWGGNGPSSFEWISDGSTVRSGVGSAKITSSVPNDAMWIQNVSVEPYNSYLFKGWIKTENVVLSDTPGGWSTGANLSVYLSFNRSPGIWGTQDWIEESLFFCSIASDTVTVAARIGYSWSLVTGTVFFDDMSFEKLDPPFGGQHVVICFLPEHRSLLTDPNSWLQKLDDAYLALHNLTGQTPYNGDKILIQEIVNYAGGLMIAGNPILWLGDYVPDALEAINTQNDLSFGPIHELSHDFDLDALSQHYAGGSPINSEHWANFKLTYVADVLSNTYPTATFYQGPVGYVPIGEFSYQYFVEGYALPWIDSSRTDWQNMSGDAYTGLLYLLKEDIGWEPFRQTFRDFATLTESPPATDLEKVELFAHLLSGNAGVDLTPQFVSWGFPISPP</sequence>
<reference evidence="2" key="1">
    <citation type="journal article" date="2015" name="Nature">
        <title>Complex archaea that bridge the gap between prokaryotes and eukaryotes.</title>
        <authorList>
            <person name="Spang A."/>
            <person name="Saw J.H."/>
            <person name="Jorgensen S.L."/>
            <person name="Zaremba-Niedzwiedzka K."/>
            <person name="Martijn J."/>
            <person name="Lind A.E."/>
            <person name="van Eijk R."/>
            <person name="Schleper C."/>
            <person name="Guy L."/>
            <person name="Ettema T.J."/>
        </authorList>
    </citation>
    <scope>NUCLEOTIDE SEQUENCE</scope>
</reference>
<proteinExistence type="predicted"/>
<keyword evidence="1" id="KW-0812">Transmembrane</keyword>
<organism evidence="2">
    <name type="scientific">marine sediment metagenome</name>
    <dbReference type="NCBI Taxonomy" id="412755"/>
    <lineage>
        <taxon>unclassified sequences</taxon>
        <taxon>metagenomes</taxon>
        <taxon>ecological metagenomes</taxon>
    </lineage>
</organism>
<accession>A0A0F9UJI7</accession>
<dbReference type="AlphaFoldDB" id="A0A0F9UJI7"/>
<dbReference type="Gene3D" id="2.60.120.260">
    <property type="entry name" value="Galactose-binding domain-like"/>
    <property type="match status" value="1"/>
</dbReference>
<dbReference type="InterPro" id="IPR042279">
    <property type="entry name" value="Pep_M60_3"/>
</dbReference>
<protein>
    <recommendedName>
        <fullName evidence="3">Peptidase M60 domain-containing protein</fullName>
    </recommendedName>
</protein>